<dbReference type="PANTHER" id="PTHR12658">
    <property type="entry name" value="BETA-TUBULIN COFACTOR D"/>
    <property type="match status" value="1"/>
</dbReference>
<feature type="domain" description="Tubulin-folding cofactor D ARM repeats" evidence="1">
    <location>
        <begin position="1"/>
        <end position="116"/>
    </location>
</feature>
<dbReference type="SUPFAM" id="SSF48371">
    <property type="entry name" value="ARM repeat"/>
    <property type="match status" value="1"/>
</dbReference>
<dbReference type="GO" id="GO:0000226">
    <property type="term" value="P:microtubule cytoskeleton organization"/>
    <property type="evidence" value="ECO:0007669"/>
    <property type="project" value="TreeGrafter"/>
</dbReference>
<keyword evidence="2" id="KW-1185">Reference proteome</keyword>
<dbReference type="GO" id="GO:0007023">
    <property type="term" value="P:post-chaperonin tubulin folding pathway"/>
    <property type="evidence" value="ECO:0007669"/>
    <property type="project" value="InterPro"/>
</dbReference>
<dbReference type="GO" id="GO:0005096">
    <property type="term" value="F:GTPase activator activity"/>
    <property type="evidence" value="ECO:0007669"/>
    <property type="project" value="InterPro"/>
</dbReference>
<dbReference type="AlphaFoldDB" id="A0A915KR11"/>
<evidence type="ECO:0000313" key="3">
    <source>
        <dbReference type="WBParaSite" id="nRc.2.0.1.t40909-RA"/>
    </source>
</evidence>
<sequence length="188" mass="20790">EKDSAVHGACLSLAELGRRGCLLPARLPQIVDAVSKALTYEQLRTTYSIGGHVRDAACYVCWSLARAFKKSDLEPHIRQLIGRLITAALFDVGVTCRRAASAALQEIVGRLPNVVHRGLDLISALDYAAVGNRAKCYRQLSVEVSLLDVDYSTFIFQHVMNLKLSHFDQEIRNLATDCLGNLMRYKSA</sequence>
<dbReference type="InterPro" id="IPR058033">
    <property type="entry name" value="ARM_TBCD_2nd"/>
</dbReference>
<protein>
    <submittedName>
        <fullName evidence="3">Tubulin-specific chaperone D</fullName>
    </submittedName>
</protein>
<organism evidence="2 3">
    <name type="scientific">Romanomermis culicivorax</name>
    <name type="common">Nematode worm</name>
    <dbReference type="NCBI Taxonomy" id="13658"/>
    <lineage>
        <taxon>Eukaryota</taxon>
        <taxon>Metazoa</taxon>
        <taxon>Ecdysozoa</taxon>
        <taxon>Nematoda</taxon>
        <taxon>Enoplea</taxon>
        <taxon>Dorylaimia</taxon>
        <taxon>Mermithida</taxon>
        <taxon>Mermithoidea</taxon>
        <taxon>Mermithidae</taxon>
        <taxon>Romanomermis</taxon>
    </lineage>
</organism>
<dbReference type="WBParaSite" id="nRc.2.0.1.t40909-RA">
    <property type="protein sequence ID" value="nRc.2.0.1.t40909-RA"/>
    <property type="gene ID" value="nRc.2.0.1.g40909"/>
</dbReference>
<proteinExistence type="predicted"/>
<dbReference type="GO" id="GO:0048487">
    <property type="term" value="F:beta-tubulin binding"/>
    <property type="evidence" value="ECO:0007669"/>
    <property type="project" value="InterPro"/>
</dbReference>
<dbReference type="InterPro" id="IPR016024">
    <property type="entry name" value="ARM-type_fold"/>
</dbReference>
<accession>A0A915KR11</accession>
<dbReference type="GO" id="GO:0007021">
    <property type="term" value="P:tubulin complex assembly"/>
    <property type="evidence" value="ECO:0007669"/>
    <property type="project" value="InterPro"/>
</dbReference>
<dbReference type="InterPro" id="IPR033162">
    <property type="entry name" value="TBCD"/>
</dbReference>
<dbReference type="OMA" id="CAEICHA"/>
<name>A0A915KR11_ROMCU</name>
<reference evidence="3" key="1">
    <citation type="submission" date="2022-11" db="UniProtKB">
        <authorList>
            <consortium name="WormBaseParasite"/>
        </authorList>
    </citation>
    <scope>IDENTIFICATION</scope>
</reference>
<evidence type="ECO:0000313" key="2">
    <source>
        <dbReference type="Proteomes" id="UP000887565"/>
    </source>
</evidence>
<dbReference type="Gene3D" id="1.25.10.10">
    <property type="entry name" value="Leucine-rich Repeat Variant"/>
    <property type="match status" value="1"/>
</dbReference>
<dbReference type="Proteomes" id="UP000887565">
    <property type="component" value="Unplaced"/>
</dbReference>
<evidence type="ECO:0000259" key="1">
    <source>
        <dbReference type="Pfam" id="PF25767"/>
    </source>
</evidence>
<dbReference type="PANTHER" id="PTHR12658:SF0">
    <property type="entry name" value="TUBULIN-SPECIFIC CHAPERONE D"/>
    <property type="match status" value="1"/>
</dbReference>
<dbReference type="Pfam" id="PF25767">
    <property type="entry name" value="ARM_TBCD_2nd"/>
    <property type="match status" value="1"/>
</dbReference>
<dbReference type="InterPro" id="IPR011989">
    <property type="entry name" value="ARM-like"/>
</dbReference>